<comment type="caution">
    <text evidence="2">The sequence shown here is derived from an EMBL/GenBank/DDBJ whole genome shotgun (WGS) entry which is preliminary data.</text>
</comment>
<sequence>MGHLPADYTLEVGTYVGNAFLGVILGIDICMCSASVYLLLKKRQFHPRWTYFYISYGAVLLVLVTVNVVVNQYFGQLLWINDRGAPGGPPAWFSVNMNNPLYVTGNAVTVICSSIAATVNAALPNGDIWSGVAVDLDMLWVASTVSFNVLVSTMICWRMISVGRAHPNKVYGEGFSNYTGIISMIVEATIPFTAVGIAYFIAQLCKSGTEATLGDVWSVLCALSPQLIILRIAMGFGWSKGTVQELTRTDEISMIISGSWQASNSASLSNTALGFPRMRTLSVTAKCSASTTDEPLATGEGNV</sequence>
<feature type="transmembrane region" description="Helical" evidence="1">
    <location>
        <begin position="216"/>
        <end position="238"/>
    </location>
</feature>
<dbReference type="EMBL" id="JH711578">
    <property type="protein sequence ID" value="EIW81436.1"/>
    <property type="molecule type" value="Genomic_DNA"/>
</dbReference>
<organism evidence="2 3">
    <name type="scientific">Coniophora puteana (strain RWD-64-598)</name>
    <name type="common">Brown rot fungus</name>
    <dbReference type="NCBI Taxonomy" id="741705"/>
    <lineage>
        <taxon>Eukaryota</taxon>
        <taxon>Fungi</taxon>
        <taxon>Dikarya</taxon>
        <taxon>Basidiomycota</taxon>
        <taxon>Agaricomycotina</taxon>
        <taxon>Agaricomycetes</taxon>
        <taxon>Agaricomycetidae</taxon>
        <taxon>Boletales</taxon>
        <taxon>Coniophorineae</taxon>
        <taxon>Coniophoraceae</taxon>
        <taxon>Coniophora</taxon>
    </lineage>
</organism>
<evidence type="ECO:0000256" key="1">
    <source>
        <dbReference type="SAM" id="Phobius"/>
    </source>
</evidence>
<gene>
    <name evidence="2" type="ORF">CONPUDRAFT_144210</name>
</gene>
<dbReference type="Proteomes" id="UP000053558">
    <property type="component" value="Unassembled WGS sequence"/>
</dbReference>
<protein>
    <submittedName>
        <fullName evidence="2">Uncharacterized protein</fullName>
    </submittedName>
</protein>
<dbReference type="RefSeq" id="XP_007768778.1">
    <property type="nucleotide sequence ID" value="XM_007770588.1"/>
</dbReference>
<evidence type="ECO:0000313" key="2">
    <source>
        <dbReference type="EMBL" id="EIW81436.1"/>
    </source>
</evidence>
<feature type="transmembrane region" description="Helical" evidence="1">
    <location>
        <begin position="20"/>
        <end position="40"/>
    </location>
</feature>
<keyword evidence="1" id="KW-1133">Transmembrane helix</keyword>
<feature type="transmembrane region" description="Helical" evidence="1">
    <location>
        <begin position="181"/>
        <end position="204"/>
    </location>
</feature>
<dbReference type="GeneID" id="19201911"/>
<dbReference type="AlphaFoldDB" id="A0A5M3MQV0"/>
<keyword evidence="3" id="KW-1185">Reference proteome</keyword>
<reference evidence="3" key="1">
    <citation type="journal article" date="2012" name="Science">
        <title>The Paleozoic origin of enzymatic lignin decomposition reconstructed from 31 fungal genomes.</title>
        <authorList>
            <person name="Floudas D."/>
            <person name="Binder M."/>
            <person name="Riley R."/>
            <person name="Barry K."/>
            <person name="Blanchette R.A."/>
            <person name="Henrissat B."/>
            <person name="Martinez A.T."/>
            <person name="Otillar R."/>
            <person name="Spatafora J.W."/>
            <person name="Yadav J.S."/>
            <person name="Aerts A."/>
            <person name="Benoit I."/>
            <person name="Boyd A."/>
            <person name="Carlson A."/>
            <person name="Copeland A."/>
            <person name="Coutinho P.M."/>
            <person name="de Vries R.P."/>
            <person name="Ferreira P."/>
            <person name="Findley K."/>
            <person name="Foster B."/>
            <person name="Gaskell J."/>
            <person name="Glotzer D."/>
            <person name="Gorecki P."/>
            <person name="Heitman J."/>
            <person name="Hesse C."/>
            <person name="Hori C."/>
            <person name="Igarashi K."/>
            <person name="Jurgens J.A."/>
            <person name="Kallen N."/>
            <person name="Kersten P."/>
            <person name="Kohler A."/>
            <person name="Kuees U."/>
            <person name="Kumar T.K.A."/>
            <person name="Kuo A."/>
            <person name="LaButti K."/>
            <person name="Larrondo L.F."/>
            <person name="Lindquist E."/>
            <person name="Ling A."/>
            <person name="Lombard V."/>
            <person name="Lucas S."/>
            <person name="Lundell T."/>
            <person name="Martin R."/>
            <person name="McLaughlin D.J."/>
            <person name="Morgenstern I."/>
            <person name="Morin E."/>
            <person name="Murat C."/>
            <person name="Nagy L.G."/>
            <person name="Nolan M."/>
            <person name="Ohm R.A."/>
            <person name="Patyshakuliyeva A."/>
            <person name="Rokas A."/>
            <person name="Ruiz-Duenas F.J."/>
            <person name="Sabat G."/>
            <person name="Salamov A."/>
            <person name="Samejima M."/>
            <person name="Schmutz J."/>
            <person name="Slot J.C."/>
            <person name="St John F."/>
            <person name="Stenlid J."/>
            <person name="Sun H."/>
            <person name="Sun S."/>
            <person name="Syed K."/>
            <person name="Tsang A."/>
            <person name="Wiebenga A."/>
            <person name="Young D."/>
            <person name="Pisabarro A."/>
            <person name="Eastwood D.C."/>
            <person name="Martin F."/>
            <person name="Cullen D."/>
            <person name="Grigoriev I.V."/>
            <person name="Hibbett D.S."/>
        </authorList>
    </citation>
    <scope>NUCLEOTIDE SEQUENCE [LARGE SCALE GENOMIC DNA]</scope>
    <source>
        <strain evidence="3">RWD-64-598 SS2</strain>
    </source>
</reference>
<keyword evidence="1" id="KW-0812">Transmembrane</keyword>
<keyword evidence="1" id="KW-0472">Membrane</keyword>
<proteinExistence type="predicted"/>
<name>A0A5M3MQV0_CONPW</name>
<evidence type="ECO:0000313" key="3">
    <source>
        <dbReference type="Proteomes" id="UP000053558"/>
    </source>
</evidence>
<feature type="transmembrane region" description="Helical" evidence="1">
    <location>
        <begin position="139"/>
        <end position="160"/>
    </location>
</feature>
<feature type="transmembrane region" description="Helical" evidence="1">
    <location>
        <begin position="52"/>
        <end position="74"/>
    </location>
</feature>
<accession>A0A5M3MQV0</accession>
<dbReference type="OMA" id="LMGRGWT"/>
<dbReference type="OrthoDB" id="2796825at2759"/>
<dbReference type="KEGG" id="cput:CONPUDRAFT_144210"/>